<dbReference type="EMBL" id="JAAMPJ010000009">
    <property type="protein sequence ID" value="NGY63271.1"/>
    <property type="molecule type" value="Genomic_DNA"/>
</dbReference>
<comment type="caution">
    <text evidence="1">The sequence shown here is derived from an EMBL/GenBank/DDBJ whole genome shotgun (WGS) entry which is preliminary data.</text>
</comment>
<proteinExistence type="predicted"/>
<dbReference type="RefSeq" id="WP_166051484.1">
    <property type="nucleotide sequence ID" value="NZ_JAAMPJ010000009.1"/>
</dbReference>
<protein>
    <submittedName>
        <fullName evidence="1">M15 family metallopeptidase</fullName>
    </submittedName>
</protein>
<keyword evidence="2" id="KW-1185">Reference proteome</keyword>
<dbReference type="AlphaFoldDB" id="A0A7C9RTV1"/>
<accession>A0A7C9RTV1</accession>
<reference evidence="1 2" key="1">
    <citation type="submission" date="2020-03" db="EMBL/GenBank/DDBJ databases">
        <title>Isolation and identification of active actinomycetes.</title>
        <authorList>
            <person name="Sun X."/>
        </authorList>
    </citation>
    <scope>NUCLEOTIDE SEQUENCE [LARGE SCALE GENOMIC DNA]</scope>
    <source>
        <strain evidence="1 2">NEAU-D13</strain>
    </source>
</reference>
<gene>
    <name evidence="1" type="ORF">G7043_30555</name>
</gene>
<name>A0A7C9RTV1_9PSEU</name>
<sequence>MSRRRALAGGAGVFGGALLGTRGAAAQSAPAVKGAPAAREWTAAHTQNGWPVVPEVAPIWVQGSGLAVSVLPGDVAAVLLHCVRRYCYRAGGRWHDGDLRGHTTDRAVAAEYESNHLSGTAIAIRPSCYPLGIGGGFFGHELAVIRDVLAECEGVVRWGGDLRPVKESHFQIDVPPGDPRLGAVAEKLRGLRVG</sequence>
<evidence type="ECO:0000313" key="2">
    <source>
        <dbReference type="Proteomes" id="UP000481360"/>
    </source>
</evidence>
<evidence type="ECO:0000313" key="1">
    <source>
        <dbReference type="EMBL" id="NGY63271.1"/>
    </source>
</evidence>
<organism evidence="1 2">
    <name type="scientific">Lentzea alba</name>
    <dbReference type="NCBI Taxonomy" id="2714351"/>
    <lineage>
        <taxon>Bacteria</taxon>
        <taxon>Bacillati</taxon>
        <taxon>Actinomycetota</taxon>
        <taxon>Actinomycetes</taxon>
        <taxon>Pseudonocardiales</taxon>
        <taxon>Pseudonocardiaceae</taxon>
        <taxon>Lentzea</taxon>
    </lineage>
</organism>
<dbReference type="Proteomes" id="UP000481360">
    <property type="component" value="Unassembled WGS sequence"/>
</dbReference>